<evidence type="ECO:0000313" key="3">
    <source>
        <dbReference type="Proteomes" id="UP001144372"/>
    </source>
</evidence>
<dbReference type="GO" id="GO:0035438">
    <property type="term" value="F:cyclic-di-GMP binding"/>
    <property type="evidence" value="ECO:0007669"/>
    <property type="project" value="InterPro"/>
</dbReference>
<comment type="caution">
    <text evidence="2">The sequence shown here is derived from an EMBL/GenBank/DDBJ whole genome shotgun (WGS) entry which is preliminary data.</text>
</comment>
<dbReference type="SUPFAM" id="SSF141371">
    <property type="entry name" value="PilZ domain-like"/>
    <property type="match status" value="1"/>
</dbReference>
<dbReference type="Proteomes" id="UP001144372">
    <property type="component" value="Unassembled WGS sequence"/>
</dbReference>
<dbReference type="Pfam" id="PF07238">
    <property type="entry name" value="PilZ"/>
    <property type="match status" value="1"/>
</dbReference>
<feature type="domain" description="PilZ" evidence="1">
    <location>
        <begin position="97"/>
        <end position="179"/>
    </location>
</feature>
<proteinExistence type="predicted"/>
<evidence type="ECO:0000259" key="1">
    <source>
        <dbReference type="Pfam" id="PF07238"/>
    </source>
</evidence>
<organism evidence="2 3">
    <name type="scientific">Desulforhabdus amnigena</name>
    <dbReference type="NCBI Taxonomy" id="40218"/>
    <lineage>
        <taxon>Bacteria</taxon>
        <taxon>Pseudomonadati</taxon>
        <taxon>Thermodesulfobacteriota</taxon>
        <taxon>Syntrophobacteria</taxon>
        <taxon>Syntrophobacterales</taxon>
        <taxon>Syntrophobacteraceae</taxon>
        <taxon>Desulforhabdus</taxon>
    </lineage>
</organism>
<protein>
    <recommendedName>
        <fullName evidence="1">PilZ domain-containing protein</fullName>
    </recommendedName>
</protein>
<gene>
    <name evidence="2" type="ORF">DAMNIGENAA_14220</name>
</gene>
<dbReference type="InterPro" id="IPR009875">
    <property type="entry name" value="PilZ_domain"/>
</dbReference>
<dbReference type="AlphaFoldDB" id="A0A9W6CWR0"/>
<dbReference type="EMBL" id="BSDR01000001">
    <property type="protein sequence ID" value="GLI33989.1"/>
    <property type="molecule type" value="Genomic_DNA"/>
</dbReference>
<keyword evidence="3" id="KW-1185">Reference proteome</keyword>
<name>A0A9W6CWR0_9BACT</name>
<sequence>MPKDDRPNTPVENARQGEKRHHFRVDDFLPVTLKKVSGDCSCMKARIISGFRSGSDASTAYDDMLQDSVNPKIWKMLVEINTKLNLILDQFCLEREGLNKVERQVVSLSASGLRTKASERFEIGDFVEIGIYLPTNVPLWIAVYGKVMRNKEISPNEYEVAVRFCEMDEEIRDKIFQYTLKRQREIIRTRDLECM</sequence>
<accession>A0A9W6CWR0</accession>
<dbReference type="Gene3D" id="2.40.10.220">
    <property type="entry name" value="predicted glycosyltransferase like domains"/>
    <property type="match status" value="1"/>
</dbReference>
<reference evidence="2" key="1">
    <citation type="submission" date="2022-12" db="EMBL/GenBank/DDBJ databases">
        <title>Reference genome sequencing for broad-spectrum identification of bacterial and archaeal isolates by mass spectrometry.</title>
        <authorList>
            <person name="Sekiguchi Y."/>
            <person name="Tourlousse D.M."/>
        </authorList>
    </citation>
    <scope>NUCLEOTIDE SEQUENCE</scope>
    <source>
        <strain evidence="2">ASRB1</strain>
    </source>
</reference>
<dbReference type="RefSeq" id="WP_281793264.1">
    <property type="nucleotide sequence ID" value="NZ_BSDR01000001.1"/>
</dbReference>
<evidence type="ECO:0000313" key="2">
    <source>
        <dbReference type="EMBL" id="GLI33989.1"/>
    </source>
</evidence>